<dbReference type="InterPro" id="IPR003673">
    <property type="entry name" value="CoA-Trfase_fam_III"/>
</dbReference>
<dbReference type="GO" id="GO:0003824">
    <property type="term" value="F:catalytic activity"/>
    <property type="evidence" value="ECO:0007669"/>
    <property type="project" value="InterPro"/>
</dbReference>
<dbReference type="PANTHER" id="PTHR48228">
    <property type="entry name" value="SUCCINYL-COA--D-CITRAMALATE COA-TRANSFERASE"/>
    <property type="match status" value="1"/>
</dbReference>
<dbReference type="InterPro" id="IPR023606">
    <property type="entry name" value="CoA-Trfase_III_dom_1_sf"/>
</dbReference>
<dbReference type="Gene3D" id="3.40.50.10540">
    <property type="entry name" value="Crotonobetainyl-coa:carnitine coa-transferase, domain 1"/>
    <property type="match status" value="1"/>
</dbReference>
<dbReference type="EMBL" id="CP018080">
    <property type="protein sequence ID" value="APE45884.1"/>
    <property type="molecule type" value="Genomic_DNA"/>
</dbReference>
<organism evidence="1 2">
    <name type="scientific">Sulfitobacter alexandrii</name>
    <dbReference type="NCBI Taxonomy" id="1917485"/>
    <lineage>
        <taxon>Bacteria</taxon>
        <taxon>Pseudomonadati</taxon>
        <taxon>Pseudomonadota</taxon>
        <taxon>Alphaproteobacteria</taxon>
        <taxon>Rhodobacterales</taxon>
        <taxon>Roseobacteraceae</taxon>
        <taxon>Sulfitobacter</taxon>
    </lineage>
</organism>
<dbReference type="Gene3D" id="3.30.1540.10">
    <property type="entry name" value="formyl-coa transferase, domain 3"/>
    <property type="match status" value="1"/>
</dbReference>
<protein>
    <submittedName>
        <fullName evidence="1">Carnitine dehydratase</fullName>
    </submittedName>
</protein>
<geneLocation type="plasmid" evidence="1 2">
    <name>unnamed4</name>
</geneLocation>
<dbReference type="PANTHER" id="PTHR48228:SF5">
    <property type="entry name" value="ALPHA-METHYLACYL-COA RACEMASE"/>
    <property type="match status" value="1"/>
</dbReference>
<gene>
    <name evidence="1" type="ORF">BOO69_20150</name>
</gene>
<name>A0A1J0WNF1_9RHOB</name>
<dbReference type="AlphaFoldDB" id="A0A1J0WNF1"/>
<dbReference type="InterPro" id="IPR050509">
    <property type="entry name" value="CoA-transferase_III"/>
</dbReference>
<evidence type="ECO:0000313" key="2">
    <source>
        <dbReference type="Proteomes" id="UP000181897"/>
    </source>
</evidence>
<dbReference type="SUPFAM" id="SSF89796">
    <property type="entry name" value="CoA-transferase family III (CaiB/BaiF)"/>
    <property type="match status" value="1"/>
</dbReference>
<sequence>MQLRSGPLKGVRVVEMAGLGPAPFSAMHLADLGAEVVRVARPGQKYPFPIKEKFNIYDRSRRSVVLDLQTDDGQAALWQLLERAEILIEGFRPGVMEKLGFGPDEVLGRSPALVYGRMTGWGQTGPLAQAAGHDLNYAALSGAIWSVGDADAPPTVPLNVVGDLAGGAMMLSVGVLAALTHARATGQGQVVDTAMTDGSALMMAMQYGFLSAGFWNDNERGSNFLNGGMAWYGCYETLDRQYVALGCLEPQFYAEFLERMGLTNDPVFKDQYTSTTQTLKKERLTEVFASKTRDEWCAILEGTDACFAPVLSMSEAPDHPQNKARCTFVDVDGVIQPAPAPRFSRTPAAPPTAAGAREMTVTEILSYWSVAS</sequence>
<dbReference type="OrthoDB" id="7208981at2"/>
<reference evidence="1 2" key="1">
    <citation type="submission" date="2016-11" db="EMBL/GenBank/DDBJ databases">
        <title>Complete genome sequence of Sulfitobacter sp. AM1-D1, a toxic bacteria associated with marine dinoflagellate Alexandrium minutum in East China Sea.</title>
        <authorList>
            <person name="Yang Q."/>
            <person name="Zhang X."/>
            <person name="Tian X."/>
        </authorList>
    </citation>
    <scope>NUCLEOTIDE SEQUENCE [LARGE SCALE GENOMIC DNA]</scope>
    <source>
        <strain evidence="1 2">AM1-D1</strain>
        <plasmid evidence="1 2">unnamed4</plasmid>
    </source>
</reference>
<dbReference type="Pfam" id="PF02515">
    <property type="entry name" value="CoA_transf_3"/>
    <property type="match status" value="1"/>
</dbReference>
<keyword evidence="2" id="KW-1185">Reference proteome</keyword>
<dbReference type="RefSeq" id="WP_071974196.1">
    <property type="nucleotide sequence ID" value="NZ_CP018080.1"/>
</dbReference>
<evidence type="ECO:0000313" key="1">
    <source>
        <dbReference type="EMBL" id="APE45884.1"/>
    </source>
</evidence>
<accession>A0A1J0WNF1</accession>
<dbReference type="InterPro" id="IPR044855">
    <property type="entry name" value="CoA-Trfase_III_dom3_sf"/>
</dbReference>
<dbReference type="KEGG" id="suam:BOO69_20150"/>
<dbReference type="Proteomes" id="UP000181897">
    <property type="component" value="Plasmid unnamed4"/>
</dbReference>
<proteinExistence type="predicted"/>
<keyword evidence="1" id="KW-0614">Plasmid</keyword>